<keyword evidence="1" id="KW-0479">Metal-binding</keyword>
<dbReference type="EMBL" id="JAEFCI010000491">
    <property type="protein sequence ID" value="KAG5463506.1"/>
    <property type="molecule type" value="Genomic_DNA"/>
</dbReference>
<dbReference type="AlphaFoldDB" id="A0A8H8DM85"/>
<dbReference type="FunFam" id="3.40.30.10:FF:000012">
    <property type="entry name" value="Monothiol glutaredoxin"/>
    <property type="match status" value="1"/>
</dbReference>
<evidence type="ECO:0000259" key="5">
    <source>
        <dbReference type="Pfam" id="PF00462"/>
    </source>
</evidence>
<proteinExistence type="predicted"/>
<evidence type="ECO:0000256" key="1">
    <source>
        <dbReference type="ARBA" id="ARBA00022723"/>
    </source>
</evidence>
<feature type="region of interest" description="Disordered" evidence="4">
    <location>
        <begin position="176"/>
        <end position="212"/>
    </location>
</feature>
<dbReference type="InterPro" id="IPR004480">
    <property type="entry name" value="Monothiol_GRX-rel"/>
</dbReference>
<keyword evidence="2" id="KW-0408">Iron</keyword>
<accession>A0A8H8DM85</accession>
<dbReference type="GO" id="GO:0015036">
    <property type="term" value="F:disulfide oxidoreductase activity"/>
    <property type="evidence" value="ECO:0007669"/>
    <property type="project" value="UniProtKB-ARBA"/>
</dbReference>
<dbReference type="Gene3D" id="3.40.30.10">
    <property type="entry name" value="Glutaredoxin"/>
    <property type="match status" value="2"/>
</dbReference>
<dbReference type="GO" id="GO:0005634">
    <property type="term" value="C:nucleus"/>
    <property type="evidence" value="ECO:0007669"/>
    <property type="project" value="TreeGrafter"/>
</dbReference>
<protein>
    <recommendedName>
        <fullName evidence="5">Glutaredoxin domain-containing protein</fullName>
    </recommendedName>
</protein>
<organism evidence="6 7">
    <name type="scientific">Olpidium bornovanus</name>
    <dbReference type="NCBI Taxonomy" id="278681"/>
    <lineage>
        <taxon>Eukaryota</taxon>
        <taxon>Fungi</taxon>
        <taxon>Fungi incertae sedis</taxon>
        <taxon>Olpidiomycota</taxon>
        <taxon>Olpidiomycotina</taxon>
        <taxon>Olpidiomycetes</taxon>
        <taxon>Olpidiales</taxon>
        <taxon>Olpidiaceae</taxon>
        <taxon>Olpidium</taxon>
    </lineage>
</organism>
<dbReference type="InterPro" id="IPR033658">
    <property type="entry name" value="GRX_PICOT-like"/>
</dbReference>
<dbReference type="GO" id="GO:0005829">
    <property type="term" value="C:cytosol"/>
    <property type="evidence" value="ECO:0007669"/>
    <property type="project" value="TreeGrafter"/>
</dbReference>
<evidence type="ECO:0000313" key="6">
    <source>
        <dbReference type="EMBL" id="KAG5463506.1"/>
    </source>
</evidence>
<dbReference type="InterPro" id="IPR002109">
    <property type="entry name" value="Glutaredoxin"/>
</dbReference>
<feature type="compositionally biased region" description="Pro residues" evidence="4">
    <location>
        <begin position="184"/>
        <end position="194"/>
    </location>
</feature>
<keyword evidence="3" id="KW-0411">Iron-sulfur</keyword>
<dbReference type="InterPro" id="IPR036249">
    <property type="entry name" value="Thioredoxin-like_sf"/>
</dbReference>
<dbReference type="CDD" id="cd03028">
    <property type="entry name" value="GRX_PICOT_like"/>
    <property type="match status" value="1"/>
</dbReference>
<evidence type="ECO:0000256" key="4">
    <source>
        <dbReference type="SAM" id="MobiDB-lite"/>
    </source>
</evidence>
<dbReference type="GO" id="GO:0006879">
    <property type="term" value="P:intracellular iron ion homeostasis"/>
    <property type="evidence" value="ECO:0007669"/>
    <property type="project" value="TreeGrafter"/>
</dbReference>
<reference evidence="6 7" key="1">
    <citation type="journal article" name="Sci. Rep.">
        <title>Genome-scale phylogenetic analyses confirm Olpidium as the closest living zoosporic fungus to the non-flagellated, terrestrial fungi.</title>
        <authorList>
            <person name="Chang Y."/>
            <person name="Rochon D."/>
            <person name="Sekimoto S."/>
            <person name="Wang Y."/>
            <person name="Chovatia M."/>
            <person name="Sandor L."/>
            <person name="Salamov A."/>
            <person name="Grigoriev I.V."/>
            <person name="Stajich J.E."/>
            <person name="Spatafora J.W."/>
        </authorList>
    </citation>
    <scope>NUCLEOTIDE SEQUENCE [LARGE SCALE GENOMIC DNA]</scope>
    <source>
        <strain evidence="6">S191</strain>
    </source>
</reference>
<dbReference type="GO" id="GO:0051536">
    <property type="term" value="F:iron-sulfur cluster binding"/>
    <property type="evidence" value="ECO:0007669"/>
    <property type="project" value="UniProtKB-KW"/>
</dbReference>
<dbReference type="PANTHER" id="PTHR10293">
    <property type="entry name" value="GLUTAREDOXIN FAMILY MEMBER"/>
    <property type="match status" value="1"/>
</dbReference>
<comment type="caution">
    <text evidence="6">The sequence shown here is derived from an EMBL/GenBank/DDBJ whole genome shotgun (WGS) entry which is preliminary data.</text>
</comment>
<dbReference type="Proteomes" id="UP000673691">
    <property type="component" value="Unassembled WGS sequence"/>
</dbReference>
<dbReference type="NCBIfam" id="TIGR00365">
    <property type="entry name" value="Grx4 family monothiol glutaredoxin"/>
    <property type="match status" value="1"/>
</dbReference>
<evidence type="ECO:0000256" key="3">
    <source>
        <dbReference type="ARBA" id="ARBA00023014"/>
    </source>
</evidence>
<name>A0A8H8DM85_9FUNG</name>
<feature type="domain" description="Glutaredoxin" evidence="5">
    <location>
        <begin position="230"/>
        <end position="294"/>
    </location>
</feature>
<keyword evidence="7" id="KW-1185">Reference proteome</keyword>
<dbReference type="PROSITE" id="PS51354">
    <property type="entry name" value="GLUTAREDOXIN_2"/>
    <property type="match status" value="1"/>
</dbReference>
<dbReference type="OrthoDB" id="415696at2759"/>
<gene>
    <name evidence="6" type="ORF">BJ554DRAFT_6859</name>
</gene>
<dbReference type="SUPFAM" id="SSF52833">
    <property type="entry name" value="Thioredoxin-like"/>
    <property type="match status" value="2"/>
</dbReference>
<dbReference type="PANTHER" id="PTHR10293:SF73">
    <property type="entry name" value="GLUTAREDOXIN-3"/>
    <property type="match status" value="1"/>
</dbReference>
<sequence length="344" mass="36656">MAGGARQPVAVRSEDHYAQLVAAVPADRVLLLNFWADWAQPSVNMNLVVGDLAERYPGVTFLNRLVAPGELALRRVPSRPLLLSHHAGRRSASGLAGWRGSPVGRDSVSHAAVAPAPVRFRLSLFCQIDAEAVPEVSLSFDITAVPTFVVTKGGKELERINGASARELTDAVAKYAKHQAAPPAQTPPPAPSSLPPVNGGPRPANGSATGGAGGADLTARLKLLVGSAPVMLFMKGTPGEPRCGFSKKIVDLLNAQGVRFGSFDILTDDEVRQGLKEYSDWPTYPQLYVKEELVGGLDIVQQLVESGEFKRMVPVKTQFARLMVMEPANEAKADAAKREIADNG</sequence>
<evidence type="ECO:0000313" key="7">
    <source>
        <dbReference type="Proteomes" id="UP000673691"/>
    </source>
</evidence>
<evidence type="ECO:0000256" key="2">
    <source>
        <dbReference type="ARBA" id="ARBA00023004"/>
    </source>
</evidence>
<dbReference type="GO" id="GO:0046872">
    <property type="term" value="F:metal ion binding"/>
    <property type="evidence" value="ECO:0007669"/>
    <property type="project" value="UniProtKB-KW"/>
</dbReference>
<dbReference type="Pfam" id="PF00462">
    <property type="entry name" value="Glutaredoxin"/>
    <property type="match status" value="1"/>
</dbReference>